<comment type="caution">
    <text evidence="2">The sequence shown here is derived from an EMBL/GenBank/DDBJ whole genome shotgun (WGS) entry which is preliminary data.</text>
</comment>
<keyword evidence="3" id="KW-1185">Reference proteome</keyword>
<dbReference type="EMBL" id="QGGU01000001">
    <property type="protein sequence ID" value="PWK54294.1"/>
    <property type="molecule type" value="Genomic_DNA"/>
</dbReference>
<sequence>MRKLIPALITASILSGAASADTLGVYAGMGNWKPDFKGNIADDGGNQFSAGEDGNIREKNQSGLYIAFEHPIPVIPNIMVRDQDMSSSGQGDFVGTFDGEVYTGNVSTQFDLSHRDYTLYYEILDNWVNLDLGLSGRKFDGFVQLEDNDTGSQFYEKIDQTIPMLYGKARFDLPLTGLSLSAIVNYISASGSSISDTSLVLGYETSIGLGLEGGLRTFNVEVDDNDELDSDLEFDGVFINATFHF</sequence>
<keyword evidence="1" id="KW-0732">Signal</keyword>
<dbReference type="Proteomes" id="UP000245790">
    <property type="component" value="Unassembled WGS sequence"/>
</dbReference>
<accession>A0A316G015</accession>
<name>A0A316G015_9GAMM</name>
<gene>
    <name evidence="2" type="ORF">C8D97_101142</name>
</gene>
<dbReference type="InterPro" id="IPR026387">
    <property type="entry name" value="OMP_w_GlyGly"/>
</dbReference>
<proteinExistence type="predicted"/>
<feature type="chain" id="PRO_5016367082" evidence="1">
    <location>
        <begin position="21"/>
        <end position="245"/>
    </location>
</feature>
<feature type="signal peptide" evidence="1">
    <location>
        <begin position="1"/>
        <end position="20"/>
    </location>
</feature>
<protein>
    <submittedName>
        <fullName evidence="2">Outer membrane protein</fullName>
    </submittedName>
</protein>
<dbReference type="NCBIfam" id="TIGR04219">
    <property type="entry name" value="OMP_w_GlyGly"/>
    <property type="match status" value="1"/>
</dbReference>
<evidence type="ECO:0000313" key="3">
    <source>
        <dbReference type="Proteomes" id="UP000245790"/>
    </source>
</evidence>
<dbReference type="AlphaFoldDB" id="A0A316G015"/>
<evidence type="ECO:0000313" key="2">
    <source>
        <dbReference type="EMBL" id="PWK54294.1"/>
    </source>
</evidence>
<dbReference type="RefSeq" id="WP_170115095.1">
    <property type="nucleotide sequence ID" value="NZ_QGGU01000001.1"/>
</dbReference>
<reference evidence="2 3" key="1">
    <citation type="submission" date="2018-05" db="EMBL/GenBank/DDBJ databases">
        <title>Genomic Encyclopedia of Type Strains, Phase IV (KMG-IV): sequencing the most valuable type-strain genomes for metagenomic binning, comparative biology and taxonomic classification.</title>
        <authorList>
            <person name="Goeker M."/>
        </authorList>
    </citation>
    <scope>NUCLEOTIDE SEQUENCE [LARGE SCALE GENOMIC DNA]</scope>
    <source>
        <strain evidence="2 3">DSM 25350</strain>
    </source>
</reference>
<organism evidence="2 3">
    <name type="scientific">Pleionea mediterranea</name>
    <dbReference type="NCBI Taxonomy" id="523701"/>
    <lineage>
        <taxon>Bacteria</taxon>
        <taxon>Pseudomonadati</taxon>
        <taxon>Pseudomonadota</taxon>
        <taxon>Gammaproteobacteria</taxon>
        <taxon>Oceanospirillales</taxon>
        <taxon>Pleioneaceae</taxon>
        <taxon>Pleionea</taxon>
    </lineage>
</organism>
<evidence type="ECO:0000256" key="1">
    <source>
        <dbReference type="SAM" id="SignalP"/>
    </source>
</evidence>